<sequence length="184" mass="20068">MTQTLTQTLTHGDITYHVIALEHCLNLVEGFIAAGTKWHSHVLSPGCAFNPYDGCYAIVVEDDGAHVAYIAPSEGFPEVDKTFVKMLHGEDILDEGAARAADPAEVAGSALLKRVRAIDAQGVHWHHHMNFPACALNPHHGHWAITVESDAGTFSEGYDDEPKAVLREIEVIYFRNLAARTAGE</sequence>
<dbReference type="RefSeq" id="WP_091439068.1">
    <property type="nucleotide sequence ID" value="NZ_FMTP01000003.1"/>
</dbReference>
<evidence type="ECO:0000313" key="2">
    <source>
        <dbReference type="Proteomes" id="UP000198889"/>
    </source>
</evidence>
<protein>
    <submittedName>
        <fullName evidence="1">Uncharacterized protein</fullName>
    </submittedName>
</protein>
<organism evidence="1 2">
    <name type="scientific">Ancylobacter rudongensis</name>
    <dbReference type="NCBI Taxonomy" id="177413"/>
    <lineage>
        <taxon>Bacteria</taxon>
        <taxon>Pseudomonadati</taxon>
        <taxon>Pseudomonadota</taxon>
        <taxon>Alphaproteobacteria</taxon>
        <taxon>Hyphomicrobiales</taxon>
        <taxon>Xanthobacteraceae</taxon>
        <taxon>Ancylobacter</taxon>
    </lineage>
</organism>
<name>A0A1G4SD58_9HYPH</name>
<dbReference type="AlphaFoldDB" id="A0A1G4SD58"/>
<dbReference type="Proteomes" id="UP000198889">
    <property type="component" value="Unassembled WGS sequence"/>
</dbReference>
<gene>
    <name evidence="1" type="ORF">SAMN05660859_2124</name>
</gene>
<keyword evidence="2" id="KW-1185">Reference proteome</keyword>
<evidence type="ECO:0000313" key="1">
    <source>
        <dbReference type="EMBL" id="SCW67123.1"/>
    </source>
</evidence>
<dbReference type="STRING" id="177413.SAMN05660859_2124"/>
<reference evidence="2" key="1">
    <citation type="submission" date="2016-10" db="EMBL/GenBank/DDBJ databases">
        <authorList>
            <person name="Varghese N."/>
            <person name="Submissions S."/>
        </authorList>
    </citation>
    <scope>NUCLEOTIDE SEQUENCE [LARGE SCALE GENOMIC DNA]</scope>
    <source>
        <strain evidence="2">CGMCC 1.1761</strain>
    </source>
</reference>
<accession>A0A1G4SD58</accession>
<proteinExistence type="predicted"/>
<dbReference type="EMBL" id="FMTP01000003">
    <property type="protein sequence ID" value="SCW67123.1"/>
    <property type="molecule type" value="Genomic_DNA"/>
</dbReference>